<sequence length="557" mass="60259">MLSRRSLLTNSALAAAAGALPRAGHALADYPAAAPATGDRVVANADYAVVETASGKVRGSSRNGIFTFKGIPYAATTAGAARFMPPQKPKPWTAVRSSLTYGQVCPQPARTGWANDEEAWLFNWDDGQPGEDCLRVNVWSPGLDHRKRPVMVWLHGGGYTAGSGQELPSYDGENLSRRGDVVVVSINHRLNVFGYLNLTEYGSQYADSANVGMLDIVAALEWVRDNIGNFGGDPGTVLIFGQSGGGGKVSTLMAMPAAKGLFHRAIVESGSTLRVGNEEVSRATAAALLKELNLDKGSVEKLHEIPIADLEAAAVKVTRAPRLTGVVNFRSMSERPGWYPVMDGRVVAQHPFDPQASPLSASVPLLAGSTLNEFTNAIGRPEAFEMTKEELEKRAADAYKERGGQVIASYKQLYPNANPFQLWSVIATSGVRRNVVEQCKQKAAQKAAPAYCYQFAWQTPVLNGRPMAFHCSEIAFVFNNTTRCDRMTGDGEAARALAEKMSDAWIAFARTGDPNVKGLPKWKPFSEADRTTMIFNDKCEAKDNLDTEQLKLTEPKS</sequence>
<dbReference type="KEGG" id="orp:MOP44_21905"/>
<dbReference type="PROSITE" id="PS51318">
    <property type="entry name" value="TAT"/>
    <property type="match status" value="1"/>
</dbReference>
<protein>
    <recommendedName>
        <fullName evidence="3">Carboxylic ester hydrolase</fullName>
        <ecNumber evidence="3">3.1.1.-</ecNumber>
    </recommendedName>
</protein>
<feature type="chain" id="PRO_5039963059" description="Carboxylic ester hydrolase" evidence="3">
    <location>
        <begin position="29"/>
        <end position="557"/>
    </location>
</feature>
<organism evidence="5 6">
    <name type="scientific">Occallatibacter riparius</name>
    <dbReference type="NCBI Taxonomy" id="1002689"/>
    <lineage>
        <taxon>Bacteria</taxon>
        <taxon>Pseudomonadati</taxon>
        <taxon>Acidobacteriota</taxon>
        <taxon>Terriglobia</taxon>
        <taxon>Terriglobales</taxon>
        <taxon>Acidobacteriaceae</taxon>
        <taxon>Occallatibacter</taxon>
    </lineage>
</organism>
<dbReference type="InterPro" id="IPR019826">
    <property type="entry name" value="Carboxylesterase_B_AS"/>
</dbReference>
<proteinExistence type="inferred from homology"/>
<evidence type="ECO:0000313" key="6">
    <source>
        <dbReference type="Proteomes" id="UP001059380"/>
    </source>
</evidence>
<dbReference type="Gene3D" id="3.40.50.1820">
    <property type="entry name" value="alpha/beta hydrolase"/>
    <property type="match status" value="1"/>
</dbReference>
<reference evidence="5" key="1">
    <citation type="submission" date="2021-04" db="EMBL/GenBank/DDBJ databases">
        <title>Phylogenetic analysis of Acidobacteriaceae.</title>
        <authorList>
            <person name="Qiu L."/>
            <person name="Zhang Q."/>
        </authorList>
    </citation>
    <scope>NUCLEOTIDE SEQUENCE</scope>
    <source>
        <strain evidence="5">DSM 25168</strain>
    </source>
</reference>
<feature type="domain" description="Carboxylesterase type B" evidence="4">
    <location>
        <begin position="48"/>
        <end position="551"/>
    </location>
</feature>
<keyword evidence="6" id="KW-1185">Reference proteome</keyword>
<dbReference type="PROSITE" id="PS00122">
    <property type="entry name" value="CARBOXYLESTERASE_B_1"/>
    <property type="match status" value="1"/>
</dbReference>
<dbReference type="EC" id="3.1.1.-" evidence="3"/>
<dbReference type="GO" id="GO:0016787">
    <property type="term" value="F:hydrolase activity"/>
    <property type="evidence" value="ECO:0007669"/>
    <property type="project" value="UniProtKB-KW"/>
</dbReference>
<dbReference type="Proteomes" id="UP001059380">
    <property type="component" value="Chromosome"/>
</dbReference>
<keyword evidence="3" id="KW-0732">Signal</keyword>
<dbReference type="RefSeq" id="WP_260792546.1">
    <property type="nucleotide sequence ID" value="NZ_CP093313.1"/>
</dbReference>
<dbReference type="InterPro" id="IPR050309">
    <property type="entry name" value="Type-B_Carboxylest/Lipase"/>
</dbReference>
<dbReference type="SUPFAM" id="SSF53474">
    <property type="entry name" value="alpha/beta-Hydrolases"/>
    <property type="match status" value="1"/>
</dbReference>
<dbReference type="InterPro" id="IPR006311">
    <property type="entry name" value="TAT_signal"/>
</dbReference>
<evidence type="ECO:0000256" key="1">
    <source>
        <dbReference type="ARBA" id="ARBA00005964"/>
    </source>
</evidence>
<feature type="signal peptide" evidence="3">
    <location>
        <begin position="1"/>
        <end position="28"/>
    </location>
</feature>
<comment type="similarity">
    <text evidence="1 3">Belongs to the type-B carboxylesterase/lipase family.</text>
</comment>
<keyword evidence="2 3" id="KW-0378">Hydrolase</keyword>
<gene>
    <name evidence="5" type="ORF">MOP44_21905</name>
</gene>
<dbReference type="EMBL" id="CP093313">
    <property type="protein sequence ID" value="UWZ83212.1"/>
    <property type="molecule type" value="Genomic_DNA"/>
</dbReference>
<dbReference type="InterPro" id="IPR029058">
    <property type="entry name" value="AB_hydrolase_fold"/>
</dbReference>
<evidence type="ECO:0000313" key="5">
    <source>
        <dbReference type="EMBL" id="UWZ83212.1"/>
    </source>
</evidence>
<dbReference type="PANTHER" id="PTHR11559">
    <property type="entry name" value="CARBOXYLESTERASE"/>
    <property type="match status" value="1"/>
</dbReference>
<evidence type="ECO:0000256" key="3">
    <source>
        <dbReference type="RuleBase" id="RU361235"/>
    </source>
</evidence>
<dbReference type="AlphaFoldDB" id="A0A9J7BJY5"/>
<accession>A0A9J7BJY5</accession>
<evidence type="ECO:0000256" key="2">
    <source>
        <dbReference type="ARBA" id="ARBA00022801"/>
    </source>
</evidence>
<dbReference type="Pfam" id="PF00135">
    <property type="entry name" value="COesterase"/>
    <property type="match status" value="1"/>
</dbReference>
<evidence type="ECO:0000259" key="4">
    <source>
        <dbReference type="Pfam" id="PF00135"/>
    </source>
</evidence>
<dbReference type="InterPro" id="IPR002018">
    <property type="entry name" value="CarbesteraseB"/>
</dbReference>
<name>A0A9J7BJY5_9BACT</name>